<keyword evidence="1" id="KW-0175">Coiled coil</keyword>
<feature type="compositionally biased region" description="Polar residues" evidence="2">
    <location>
        <begin position="128"/>
        <end position="138"/>
    </location>
</feature>
<dbReference type="Proteomes" id="UP000199197">
    <property type="component" value="Unassembled WGS sequence"/>
</dbReference>
<feature type="non-terminal residue" evidence="3">
    <location>
        <position position="1"/>
    </location>
</feature>
<organism evidence="3 4">
    <name type="scientific">Candidatus Chryseopegocella kryptomonas</name>
    <dbReference type="NCBI Taxonomy" id="1633643"/>
    <lineage>
        <taxon>Bacteria</taxon>
        <taxon>Pseudomonadati</taxon>
        <taxon>Candidatus Kryptoniota</taxon>
        <taxon>Candidatus Chryseopegocella</taxon>
    </lineage>
</organism>
<feature type="compositionally biased region" description="Basic and acidic residues" evidence="2">
    <location>
        <begin position="116"/>
        <end position="127"/>
    </location>
</feature>
<feature type="coiled-coil region" evidence="1">
    <location>
        <begin position="40"/>
        <end position="91"/>
    </location>
</feature>
<dbReference type="EMBL" id="CZVW01000031">
    <property type="protein sequence ID" value="CUT05016.1"/>
    <property type="molecule type" value="Genomic_DNA"/>
</dbReference>
<dbReference type="AlphaFoldDB" id="A0A0P1NYX4"/>
<feature type="region of interest" description="Disordered" evidence="2">
    <location>
        <begin position="116"/>
        <end position="138"/>
    </location>
</feature>
<evidence type="ECO:0000256" key="1">
    <source>
        <dbReference type="SAM" id="Coils"/>
    </source>
</evidence>
<sequence length="181" mass="21310">GGGLQFLLQQLNQLAMQQLGLNQATQELMQQLTLEQQAEMARLAAQQELIRKSLQELMKEAEISGNRSRILGDLNKIAEEMKEVVSDLESNNLTEETIRKQERILSRLLDAQRSIHERDFEKQRESRPGQNITRQSPAELNLQEEKEKIFQELLKSIRENYHRDYEALIKRYFELLRSFQQ</sequence>
<evidence type="ECO:0000256" key="2">
    <source>
        <dbReference type="SAM" id="MobiDB-lite"/>
    </source>
</evidence>
<keyword evidence="4" id="KW-1185">Reference proteome</keyword>
<evidence type="ECO:0000313" key="4">
    <source>
        <dbReference type="Proteomes" id="UP000199197"/>
    </source>
</evidence>
<accession>A0A0P1NYX4</accession>
<reference evidence="4" key="1">
    <citation type="submission" date="2015-11" db="EMBL/GenBank/DDBJ databases">
        <authorList>
            <person name="Varghese N."/>
        </authorList>
    </citation>
    <scope>NUCLEOTIDE SEQUENCE [LARGE SCALE GENOMIC DNA]</scope>
    <source>
        <strain evidence="4">JGI-23</strain>
    </source>
</reference>
<protein>
    <submittedName>
        <fullName evidence="3">Uncharacterized protein</fullName>
    </submittedName>
</protein>
<proteinExistence type="predicted"/>
<gene>
    <name evidence="3" type="ORF">JGI23_01863</name>
</gene>
<name>A0A0P1NYX4_9BACT</name>
<evidence type="ECO:0000313" key="3">
    <source>
        <dbReference type="EMBL" id="CUT05016.1"/>
    </source>
</evidence>